<dbReference type="PANTHER" id="PTHR23321">
    <property type="entry name" value="RIBOSOMAL PROTEIN S15, BACTERIAL AND ORGANELLAR"/>
    <property type="match status" value="1"/>
</dbReference>
<evidence type="ECO:0000256" key="4">
    <source>
        <dbReference type="SAM" id="MobiDB-lite"/>
    </source>
</evidence>
<dbReference type="STRING" id="1392247.A0A3N4KLT5"/>
<evidence type="ECO:0000256" key="2">
    <source>
        <dbReference type="ARBA" id="ARBA00022980"/>
    </source>
</evidence>
<dbReference type="Proteomes" id="UP000277580">
    <property type="component" value="Unassembled WGS sequence"/>
</dbReference>
<evidence type="ECO:0000313" key="5">
    <source>
        <dbReference type="EMBL" id="RPB10378.1"/>
    </source>
</evidence>
<gene>
    <name evidence="5" type="ORF">P167DRAFT_607189</name>
</gene>
<dbReference type="InterPro" id="IPR009068">
    <property type="entry name" value="uS15_NS1_RNA-bd_sf"/>
</dbReference>
<protein>
    <recommendedName>
        <fullName evidence="7">Ribosomal protein S15</fullName>
    </recommendedName>
</protein>
<dbReference type="GO" id="GO:0005840">
    <property type="term" value="C:ribosome"/>
    <property type="evidence" value="ECO:0007669"/>
    <property type="project" value="UniProtKB-KW"/>
</dbReference>
<organism evidence="5 6">
    <name type="scientific">Morchella conica CCBAS932</name>
    <dbReference type="NCBI Taxonomy" id="1392247"/>
    <lineage>
        <taxon>Eukaryota</taxon>
        <taxon>Fungi</taxon>
        <taxon>Dikarya</taxon>
        <taxon>Ascomycota</taxon>
        <taxon>Pezizomycotina</taxon>
        <taxon>Pezizomycetes</taxon>
        <taxon>Pezizales</taxon>
        <taxon>Morchellaceae</taxon>
        <taxon>Morchella</taxon>
    </lineage>
</organism>
<dbReference type="PANTHER" id="PTHR23321:SF26">
    <property type="entry name" value="SMALL RIBOSOMAL SUBUNIT PROTEIN US15M"/>
    <property type="match status" value="1"/>
</dbReference>
<feature type="region of interest" description="Disordered" evidence="4">
    <location>
        <begin position="33"/>
        <end position="54"/>
    </location>
</feature>
<dbReference type="InterPro" id="IPR005290">
    <property type="entry name" value="Ribosomal_uS15_bac-type"/>
</dbReference>
<dbReference type="Pfam" id="PF00312">
    <property type="entry name" value="Ribosomal_S15"/>
    <property type="match status" value="1"/>
</dbReference>
<sequence length="310" mass="34710">MPPRPALPSQSALTRYFTNLRVTPTRHHLAAFSTTPVPHKREHRSSEGLATSEKRRLDNLALQERLKQERLSNAVNPVTGRATPFVKSLETPSPLLPPVDWALTHNIDPTKGHDDALHMNFYLTPKDMETAIENSKRLTAPANPVSASGVVDSYVWPEKLEAHQKDHDHAVAAIQRIVSLSIGSNADRQRVNTVRCIETFGRHNTDATLPRDPDARPLEESKKTPRAGPDTGSSEVQAAILTVKIRNLAKMLETTGNKDKHNKRNLRLLVHKRQKLLKYLKRKEKGGVRYRNVMTALGLDEAAVMKELSI</sequence>
<accession>A0A3N4KLT5</accession>
<feature type="region of interest" description="Disordered" evidence="4">
    <location>
        <begin position="204"/>
        <end position="235"/>
    </location>
</feature>
<comment type="similarity">
    <text evidence="1">Belongs to the universal ribosomal protein uS15 family.</text>
</comment>
<reference evidence="5 6" key="1">
    <citation type="journal article" date="2018" name="Nat. Ecol. Evol.">
        <title>Pezizomycetes genomes reveal the molecular basis of ectomycorrhizal truffle lifestyle.</title>
        <authorList>
            <person name="Murat C."/>
            <person name="Payen T."/>
            <person name="Noel B."/>
            <person name="Kuo A."/>
            <person name="Morin E."/>
            <person name="Chen J."/>
            <person name="Kohler A."/>
            <person name="Krizsan K."/>
            <person name="Balestrini R."/>
            <person name="Da Silva C."/>
            <person name="Montanini B."/>
            <person name="Hainaut M."/>
            <person name="Levati E."/>
            <person name="Barry K.W."/>
            <person name="Belfiori B."/>
            <person name="Cichocki N."/>
            <person name="Clum A."/>
            <person name="Dockter R.B."/>
            <person name="Fauchery L."/>
            <person name="Guy J."/>
            <person name="Iotti M."/>
            <person name="Le Tacon F."/>
            <person name="Lindquist E.A."/>
            <person name="Lipzen A."/>
            <person name="Malagnac F."/>
            <person name="Mello A."/>
            <person name="Molinier V."/>
            <person name="Miyauchi S."/>
            <person name="Poulain J."/>
            <person name="Riccioni C."/>
            <person name="Rubini A."/>
            <person name="Sitrit Y."/>
            <person name="Splivallo R."/>
            <person name="Traeger S."/>
            <person name="Wang M."/>
            <person name="Zifcakova L."/>
            <person name="Wipf D."/>
            <person name="Zambonelli A."/>
            <person name="Paolocci F."/>
            <person name="Nowrousian M."/>
            <person name="Ottonello S."/>
            <person name="Baldrian P."/>
            <person name="Spatafora J.W."/>
            <person name="Henrissat B."/>
            <person name="Nagy L.G."/>
            <person name="Aury J.M."/>
            <person name="Wincker P."/>
            <person name="Grigoriev I.V."/>
            <person name="Bonfante P."/>
            <person name="Martin F.M."/>
        </authorList>
    </citation>
    <scope>NUCLEOTIDE SEQUENCE [LARGE SCALE GENOMIC DNA]</scope>
    <source>
        <strain evidence="5 6">CCBAS932</strain>
    </source>
</reference>
<dbReference type="AlphaFoldDB" id="A0A3N4KLT5"/>
<dbReference type="OrthoDB" id="441444at2759"/>
<keyword evidence="6" id="KW-1185">Reference proteome</keyword>
<proteinExistence type="inferred from homology"/>
<dbReference type="GO" id="GO:0005737">
    <property type="term" value="C:cytoplasm"/>
    <property type="evidence" value="ECO:0007669"/>
    <property type="project" value="UniProtKB-ARBA"/>
</dbReference>
<dbReference type="Gene3D" id="1.10.287.10">
    <property type="entry name" value="S15/NS1, RNA-binding"/>
    <property type="match status" value="1"/>
</dbReference>
<dbReference type="GO" id="GO:0003735">
    <property type="term" value="F:structural constituent of ribosome"/>
    <property type="evidence" value="ECO:0007669"/>
    <property type="project" value="InterPro"/>
</dbReference>
<dbReference type="GO" id="GO:0006412">
    <property type="term" value="P:translation"/>
    <property type="evidence" value="ECO:0007669"/>
    <property type="project" value="InterPro"/>
</dbReference>
<keyword evidence="3" id="KW-0687">Ribonucleoprotein</keyword>
<evidence type="ECO:0000256" key="3">
    <source>
        <dbReference type="ARBA" id="ARBA00023274"/>
    </source>
</evidence>
<evidence type="ECO:0000313" key="6">
    <source>
        <dbReference type="Proteomes" id="UP000277580"/>
    </source>
</evidence>
<name>A0A3N4KLT5_9PEZI</name>
<dbReference type="EMBL" id="ML119143">
    <property type="protein sequence ID" value="RPB10378.1"/>
    <property type="molecule type" value="Genomic_DNA"/>
</dbReference>
<dbReference type="CDD" id="cd00353">
    <property type="entry name" value="Ribosomal_S15p_S13e"/>
    <property type="match status" value="1"/>
</dbReference>
<dbReference type="SUPFAM" id="SSF47060">
    <property type="entry name" value="S15/NS1 RNA-binding domain"/>
    <property type="match status" value="1"/>
</dbReference>
<dbReference type="FunCoup" id="A0A3N4KLT5">
    <property type="interactions" value="233"/>
</dbReference>
<dbReference type="InParanoid" id="A0A3N4KLT5"/>
<keyword evidence="2" id="KW-0689">Ribosomal protein</keyword>
<feature type="compositionally biased region" description="Basic and acidic residues" evidence="4">
    <location>
        <begin position="204"/>
        <end position="223"/>
    </location>
</feature>
<dbReference type="SMART" id="SM01387">
    <property type="entry name" value="Ribosomal_S15"/>
    <property type="match status" value="1"/>
</dbReference>
<evidence type="ECO:0000256" key="1">
    <source>
        <dbReference type="ARBA" id="ARBA00008434"/>
    </source>
</evidence>
<dbReference type="GO" id="GO:1990904">
    <property type="term" value="C:ribonucleoprotein complex"/>
    <property type="evidence" value="ECO:0007669"/>
    <property type="project" value="UniProtKB-KW"/>
</dbReference>
<dbReference type="InterPro" id="IPR000589">
    <property type="entry name" value="Ribosomal_uS15"/>
</dbReference>
<evidence type="ECO:0008006" key="7">
    <source>
        <dbReference type="Google" id="ProtNLM"/>
    </source>
</evidence>